<evidence type="ECO:0000313" key="3">
    <source>
        <dbReference type="Proteomes" id="UP000663193"/>
    </source>
</evidence>
<name>A0A7U2HUF1_PHANO</name>
<feature type="compositionally biased region" description="Basic and acidic residues" evidence="1">
    <location>
        <begin position="184"/>
        <end position="194"/>
    </location>
</feature>
<dbReference type="OrthoDB" id="3796623at2759"/>
<evidence type="ECO:0000313" key="2">
    <source>
        <dbReference type="EMBL" id="QRC90689.1"/>
    </source>
</evidence>
<dbReference type="Proteomes" id="UP000663193">
    <property type="component" value="Chromosome 1"/>
</dbReference>
<dbReference type="OMA" id="NIWSNDT"/>
<keyword evidence="3" id="KW-1185">Reference proteome</keyword>
<accession>A0A7U2HUF1</accession>
<feature type="compositionally biased region" description="Basic and acidic residues" evidence="1">
    <location>
        <begin position="79"/>
        <end position="109"/>
    </location>
</feature>
<dbReference type="AlphaFoldDB" id="A0A7U2HUF1"/>
<dbReference type="VEuPathDB" id="FungiDB:JI435_002120"/>
<evidence type="ECO:0000256" key="1">
    <source>
        <dbReference type="SAM" id="MobiDB-lite"/>
    </source>
</evidence>
<dbReference type="KEGG" id="pno:SNOG_00212"/>
<protein>
    <submittedName>
        <fullName evidence="2">Uncharacterized protein</fullName>
    </submittedName>
</protein>
<dbReference type="EMBL" id="CP069023">
    <property type="protein sequence ID" value="QRC90689.1"/>
    <property type="molecule type" value="Genomic_DNA"/>
</dbReference>
<gene>
    <name evidence="2" type="ORF">JI435_002120</name>
</gene>
<reference evidence="3" key="1">
    <citation type="journal article" date="2021" name="BMC Genomics">
        <title>Chromosome-level genome assembly and manually-curated proteome of model necrotroph Parastagonospora nodorum Sn15 reveals a genome-wide trove of candidate effector homologs, and redundancy of virulence-related functions within an accessory chromosome.</title>
        <authorList>
            <person name="Bertazzoni S."/>
            <person name="Jones D.A.B."/>
            <person name="Phan H.T."/>
            <person name="Tan K.-C."/>
            <person name="Hane J.K."/>
        </authorList>
    </citation>
    <scope>NUCLEOTIDE SEQUENCE [LARGE SCALE GENOMIC DNA]</scope>
    <source>
        <strain evidence="3">SN15 / ATCC MYA-4574 / FGSC 10173)</strain>
    </source>
</reference>
<dbReference type="RefSeq" id="XP_001790905.1">
    <property type="nucleotide sequence ID" value="XM_001790853.1"/>
</dbReference>
<sequence>MSYLHLSHMRTRERSPSPPRRSIIRRDTKRSRFITLTDDEDDGHDDYPYSASHRPVKPSRALTIRDQPSQLERYNIWSDRNKSKERDEDKTYERVRSHRHRDEAPNAEEHDFRLKVAATLSRPRPYSSHHQHHEVHAWPGDMFRRKEKWIDEGWETRERSRSRSRSREVVGRRDSFWGDGGFWGEREEARESDDEKVTRYRKIKRTKTEEWTPLRGWRRI</sequence>
<proteinExistence type="predicted"/>
<feature type="region of interest" description="Disordered" evidence="1">
    <location>
        <begin position="1"/>
        <end position="109"/>
    </location>
</feature>
<feature type="compositionally biased region" description="Basic and acidic residues" evidence="1">
    <location>
        <begin position="157"/>
        <end position="176"/>
    </location>
</feature>
<organism evidence="2 3">
    <name type="scientific">Phaeosphaeria nodorum (strain SN15 / ATCC MYA-4574 / FGSC 10173)</name>
    <name type="common">Glume blotch fungus</name>
    <name type="synonym">Parastagonospora nodorum</name>
    <dbReference type="NCBI Taxonomy" id="321614"/>
    <lineage>
        <taxon>Eukaryota</taxon>
        <taxon>Fungi</taxon>
        <taxon>Dikarya</taxon>
        <taxon>Ascomycota</taxon>
        <taxon>Pezizomycotina</taxon>
        <taxon>Dothideomycetes</taxon>
        <taxon>Pleosporomycetidae</taxon>
        <taxon>Pleosporales</taxon>
        <taxon>Pleosporineae</taxon>
        <taxon>Phaeosphaeriaceae</taxon>
        <taxon>Parastagonospora</taxon>
    </lineage>
</organism>
<feature type="region of interest" description="Disordered" evidence="1">
    <location>
        <begin position="157"/>
        <end position="194"/>
    </location>
</feature>